<evidence type="ECO:0000256" key="2">
    <source>
        <dbReference type="ARBA" id="ARBA00023125"/>
    </source>
</evidence>
<sequence>MKEKERLIIEMAMKLFATKGVNATSVQEIVTGCGISKGAFYLYFKSKDELLLATLRYYYEKIHNNMMDIDRESLLPREKFEKQLHCQFSDVQKHKEFIIMHARENAIPFNKEVEAFMMRMKLESHAFYRNSLLSIYGDKITPYLLDLIIIVEGICRGYLELIILNAPDIDLSHVSTFVLKRVDDLVAGLLSASDKPVLQEEKLGQFFCSSELIKEQAKEHFLQEIIMFKRTLADQLENDELLVTLDVLESEMKLSNPRIPVIQGMLSNLNAYPDLKDFKLRLKGYYHIKELI</sequence>
<dbReference type="InterPro" id="IPR009057">
    <property type="entry name" value="Homeodomain-like_sf"/>
</dbReference>
<dbReference type="PANTHER" id="PTHR43479">
    <property type="entry name" value="ACREF/ENVCD OPERON REPRESSOR-RELATED"/>
    <property type="match status" value="1"/>
</dbReference>
<dbReference type="PRINTS" id="PR00455">
    <property type="entry name" value="HTHTETR"/>
</dbReference>
<evidence type="ECO:0000313" key="5">
    <source>
        <dbReference type="EMBL" id="PFK42204.1"/>
    </source>
</evidence>
<keyword evidence="2 3" id="KW-0238">DNA-binding</keyword>
<feature type="domain" description="HTH tetR-type" evidence="4">
    <location>
        <begin position="2"/>
        <end position="62"/>
    </location>
</feature>
<name>A0A2B0MGZ4_BACCE</name>
<dbReference type="InterPro" id="IPR050624">
    <property type="entry name" value="HTH-type_Tx_Regulator"/>
</dbReference>
<dbReference type="RefSeq" id="WP_098490941.1">
    <property type="nucleotide sequence ID" value="NZ_NUWN01000038.1"/>
</dbReference>
<comment type="caution">
    <text evidence="5">The sequence shown here is derived from an EMBL/GenBank/DDBJ whole genome shotgun (WGS) entry which is preliminary data.</text>
</comment>
<dbReference type="GO" id="GO:0003677">
    <property type="term" value="F:DNA binding"/>
    <property type="evidence" value="ECO:0007669"/>
    <property type="project" value="UniProtKB-UniRule"/>
</dbReference>
<proteinExistence type="predicted"/>
<dbReference type="Gene3D" id="1.10.357.10">
    <property type="entry name" value="Tetracycline Repressor, domain 2"/>
    <property type="match status" value="1"/>
</dbReference>
<dbReference type="InterPro" id="IPR001647">
    <property type="entry name" value="HTH_TetR"/>
</dbReference>
<dbReference type="Pfam" id="PF00440">
    <property type="entry name" value="TetR_N"/>
    <property type="match status" value="1"/>
</dbReference>
<dbReference type="AlphaFoldDB" id="A0A2B0MGZ4"/>
<accession>A0A2B0MGZ4</accession>
<evidence type="ECO:0000259" key="4">
    <source>
        <dbReference type="PROSITE" id="PS50977"/>
    </source>
</evidence>
<dbReference type="PROSITE" id="PS01081">
    <property type="entry name" value="HTH_TETR_1"/>
    <property type="match status" value="1"/>
</dbReference>
<keyword evidence="1" id="KW-0678">Repressor</keyword>
<organism evidence="5 6">
    <name type="scientific">Bacillus cereus</name>
    <dbReference type="NCBI Taxonomy" id="1396"/>
    <lineage>
        <taxon>Bacteria</taxon>
        <taxon>Bacillati</taxon>
        <taxon>Bacillota</taxon>
        <taxon>Bacilli</taxon>
        <taxon>Bacillales</taxon>
        <taxon>Bacillaceae</taxon>
        <taxon>Bacillus</taxon>
        <taxon>Bacillus cereus group</taxon>
    </lineage>
</organism>
<evidence type="ECO:0000256" key="1">
    <source>
        <dbReference type="ARBA" id="ARBA00022491"/>
    </source>
</evidence>
<evidence type="ECO:0000313" key="6">
    <source>
        <dbReference type="Proteomes" id="UP000242656"/>
    </source>
</evidence>
<dbReference type="PANTHER" id="PTHR43479:SF22">
    <property type="entry name" value="TRANSCRIPTIONAL REGULATOR, TETR FAMILY"/>
    <property type="match status" value="1"/>
</dbReference>
<protein>
    <submittedName>
        <fullName evidence="5">TetR family transcriptional regulator</fullName>
    </submittedName>
</protein>
<dbReference type="PROSITE" id="PS50977">
    <property type="entry name" value="HTH_TETR_2"/>
    <property type="match status" value="1"/>
</dbReference>
<dbReference type="InterPro" id="IPR023772">
    <property type="entry name" value="DNA-bd_HTH_TetR-type_CS"/>
</dbReference>
<dbReference type="EMBL" id="NUWN01000038">
    <property type="protein sequence ID" value="PFK42204.1"/>
    <property type="molecule type" value="Genomic_DNA"/>
</dbReference>
<evidence type="ECO:0000256" key="3">
    <source>
        <dbReference type="PROSITE-ProRule" id="PRU00335"/>
    </source>
</evidence>
<reference evidence="5 6" key="1">
    <citation type="submission" date="2017-09" db="EMBL/GenBank/DDBJ databases">
        <title>Large-scale bioinformatics analysis of Bacillus genomes uncovers conserved roles of natural products in bacterial physiology.</title>
        <authorList>
            <consortium name="Agbiome Team Llc"/>
            <person name="Bleich R.M."/>
            <person name="Grubbs K.J."/>
            <person name="Santa Maria K.C."/>
            <person name="Allen S.E."/>
            <person name="Farag S."/>
            <person name="Shank E.A."/>
            <person name="Bowers A."/>
        </authorList>
    </citation>
    <scope>NUCLEOTIDE SEQUENCE [LARGE SCALE GENOMIC DNA]</scope>
    <source>
        <strain evidence="5 6">AFS083043</strain>
    </source>
</reference>
<gene>
    <name evidence="5" type="ORF">COI93_11680</name>
</gene>
<feature type="DNA-binding region" description="H-T-H motif" evidence="3">
    <location>
        <begin position="25"/>
        <end position="44"/>
    </location>
</feature>
<dbReference type="Proteomes" id="UP000242656">
    <property type="component" value="Unassembled WGS sequence"/>
</dbReference>
<dbReference type="SUPFAM" id="SSF46689">
    <property type="entry name" value="Homeodomain-like"/>
    <property type="match status" value="1"/>
</dbReference>